<gene>
    <name evidence="1" type="ORF">ALC62_14638</name>
</gene>
<reference evidence="1 2" key="1">
    <citation type="submission" date="2016-03" db="EMBL/GenBank/DDBJ databases">
        <title>Cyphomyrmex costatus WGS genome.</title>
        <authorList>
            <person name="Nygaard S."/>
            <person name="Hu H."/>
            <person name="Boomsma J."/>
            <person name="Zhang G."/>
        </authorList>
    </citation>
    <scope>NUCLEOTIDE SEQUENCE [LARGE SCALE GENOMIC DNA]</scope>
    <source>
        <strain evidence="1">MS0001</strain>
        <tissue evidence="1">Whole body</tissue>
    </source>
</reference>
<proteinExistence type="predicted"/>
<keyword evidence="2" id="KW-1185">Reference proteome</keyword>
<evidence type="ECO:0000313" key="2">
    <source>
        <dbReference type="Proteomes" id="UP000078542"/>
    </source>
</evidence>
<feature type="non-terminal residue" evidence="1">
    <location>
        <position position="1"/>
    </location>
</feature>
<dbReference type="EMBL" id="KQ978350">
    <property type="protein sequence ID" value="KYM94658.1"/>
    <property type="molecule type" value="Genomic_DNA"/>
</dbReference>
<sequence>LSWDSLLPLNAKDIPLIAELSCHVLCRVRT</sequence>
<protein>
    <submittedName>
        <fullName evidence="1">Uncharacterized protein</fullName>
    </submittedName>
</protein>
<evidence type="ECO:0000313" key="1">
    <source>
        <dbReference type="EMBL" id="KYM94658.1"/>
    </source>
</evidence>
<accession>A0A195C3A1</accession>
<name>A0A195C3A1_9HYME</name>
<dbReference type="AlphaFoldDB" id="A0A195C3A1"/>
<dbReference type="Proteomes" id="UP000078542">
    <property type="component" value="Unassembled WGS sequence"/>
</dbReference>
<organism evidence="1 2">
    <name type="scientific">Cyphomyrmex costatus</name>
    <dbReference type="NCBI Taxonomy" id="456900"/>
    <lineage>
        <taxon>Eukaryota</taxon>
        <taxon>Metazoa</taxon>
        <taxon>Ecdysozoa</taxon>
        <taxon>Arthropoda</taxon>
        <taxon>Hexapoda</taxon>
        <taxon>Insecta</taxon>
        <taxon>Pterygota</taxon>
        <taxon>Neoptera</taxon>
        <taxon>Endopterygota</taxon>
        <taxon>Hymenoptera</taxon>
        <taxon>Apocrita</taxon>
        <taxon>Aculeata</taxon>
        <taxon>Formicoidea</taxon>
        <taxon>Formicidae</taxon>
        <taxon>Myrmicinae</taxon>
        <taxon>Cyphomyrmex</taxon>
    </lineage>
</organism>